<dbReference type="AlphaFoldDB" id="A0AAW0RCZ4"/>
<gene>
    <name evidence="1" type="ORF">PG999_000970</name>
</gene>
<dbReference type="Proteomes" id="UP001392437">
    <property type="component" value="Unassembled WGS sequence"/>
</dbReference>
<proteinExistence type="predicted"/>
<evidence type="ECO:0008006" key="3">
    <source>
        <dbReference type="Google" id="ProtNLM"/>
    </source>
</evidence>
<reference evidence="1 2" key="1">
    <citation type="submission" date="2023-01" db="EMBL/GenBank/DDBJ databases">
        <title>Analysis of 21 Apiospora genomes using comparative genomics revels a genus with tremendous synthesis potential of carbohydrate active enzymes and secondary metabolites.</title>
        <authorList>
            <person name="Sorensen T."/>
        </authorList>
    </citation>
    <scope>NUCLEOTIDE SEQUENCE [LARGE SCALE GENOMIC DNA]</scope>
    <source>
        <strain evidence="1 2">CBS 117206</strain>
    </source>
</reference>
<accession>A0AAW0RCZ4</accession>
<dbReference type="PANTHER" id="PTHR47431:SF1">
    <property type="entry name" value="ZN(II)2CYS6 TRANSCRIPTION FACTOR (EUROFUNG)"/>
    <property type="match status" value="1"/>
</dbReference>
<dbReference type="PANTHER" id="PTHR47431">
    <property type="entry name" value="ZN(II)2CYS6 TRANSCRIPTION FACTOR (EUROFUNG)-RELATED"/>
    <property type="match status" value="1"/>
</dbReference>
<evidence type="ECO:0000313" key="1">
    <source>
        <dbReference type="EMBL" id="KAK8132797.1"/>
    </source>
</evidence>
<comment type="caution">
    <text evidence="1">The sequence shown here is derived from an EMBL/GenBank/DDBJ whole genome shotgun (WGS) entry which is preliminary data.</text>
</comment>
<protein>
    <recommendedName>
        <fullName evidence="3">Transcription factor domain-containing protein</fullName>
    </recommendedName>
</protein>
<keyword evidence="2" id="KW-1185">Reference proteome</keyword>
<organism evidence="1 2">
    <name type="scientific">Apiospora kogelbergensis</name>
    <dbReference type="NCBI Taxonomy" id="1337665"/>
    <lineage>
        <taxon>Eukaryota</taxon>
        <taxon>Fungi</taxon>
        <taxon>Dikarya</taxon>
        <taxon>Ascomycota</taxon>
        <taxon>Pezizomycotina</taxon>
        <taxon>Sordariomycetes</taxon>
        <taxon>Xylariomycetidae</taxon>
        <taxon>Amphisphaeriales</taxon>
        <taxon>Apiosporaceae</taxon>
        <taxon>Apiospora</taxon>
    </lineage>
</organism>
<name>A0AAW0RCZ4_9PEZI</name>
<evidence type="ECO:0000313" key="2">
    <source>
        <dbReference type="Proteomes" id="UP001392437"/>
    </source>
</evidence>
<dbReference type="EMBL" id="JAQQWP010000001">
    <property type="protein sequence ID" value="KAK8132797.1"/>
    <property type="molecule type" value="Genomic_DNA"/>
</dbReference>
<sequence>MHRKAFAATTPDPVIAENYRRTYWGLYWLNICRSLIEKQDFGDLLGDVDLPCEEWEYESGVKCFGWHAFNTEIQVANELLALFRKPLDHRHFSPLLAHSIRCMALVYLDACIFQGFDMPVYREKISMLMRILGVHGKIWEASRSLAEELRDVVAEYLLTSRDSPAPSHGVIWPPAAAVAASELTGDNDVLNFSSFNALGSMDVWVPPTTDQPIDV</sequence>